<dbReference type="PANTHER" id="PTHR42698">
    <property type="entry name" value="GTPASE ERA"/>
    <property type="match status" value="1"/>
</dbReference>
<feature type="compositionally biased region" description="Basic and acidic residues" evidence="1">
    <location>
        <begin position="271"/>
        <end position="307"/>
    </location>
</feature>
<feature type="compositionally biased region" description="Polar residues" evidence="1">
    <location>
        <begin position="253"/>
        <end position="269"/>
    </location>
</feature>
<evidence type="ECO:0000256" key="1">
    <source>
        <dbReference type="SAM" id="MobiDB-lite"/>
    </source>
</evidence>
<dbReference type="PANTHER" id="PTHR42698:SF1">
    <property type="entry name" value="GTPASE ERA, MITOCHONDRIAL"/>
    <property type="match status" value="1"/>
</dbReference>
<comment type="caution">
    <text evidence="2">The sequence shown here is derived from an EMBL/GenBank/DDBJ whole genome shotgun (WGS) entry which is preliminary data.</text>
</comment>
<feature type="compositionally biased region" description="Polar residues" evidence="1">
    <location>
        <begin position="92"/>
        <end position="109"/>
    </location>
</feature>
<dbReference type="Proteomes" id="UP001144280">
    <property type="component" value="Unassembled WGS sequence"/>
</dbReference>
<dbReference type="Gene3D" id="3.40.50.300">
    <property type="entry name" value="P-loop containing nucleotide triphosphate hydrolases"/>
    <property type="match status" value="1"/>
</dbReference>
<dbReference type="SUPFAM" id="SSF52540">
    <property type="entry name" value="P-loop containing nucleoside triphosphate hydrolases"/>
    <property type="match status" value="1"/>
</dbReference>
<evidence type="ECO:0000313" key="3">
    <source>
        <dbReference type="Proteomes" id="UP001144280"/>
    </source>
</evidence>
<dbReference type="InterPro" id="IPR027417">
    <property type="entry name" value="P-loop_NTPase"/>
</dbReference>
<gene>
    <name evidence="2" type="ORF">Pa4123_03260</name>
</gene>
<dbReference type="InterPro" id="IPR005662">
    <property type="entry name" value="GTPase_Era-like"/>
</dbReference>
<protein>
    <recommendedName>
        <fullName evidence="4">Dynamin family protein</fullName>
    </recommendedName>
</protein>
<name>A0ABQ5QMR5_9ACTN</name>
<accession>A0ABQ5QMR5</accession>
<dbReference type="EMBL" id="BSDI01000001">
    <property type="protein sequence ID" value="GLH95054.1"/>
    <property type="molecule type" value="Genomic_DNA"/>
</dbReference>
<sequence length="941" mass="96697">MPAGRSGTPTVTQEEPPADPESESDMDARPGSPAPEPQGAADVTPDPTVASPSKTAPVAPANGTTAHAPRSASAGETAEETEGSAAKARSDAPSTDATGAEPNATSTEKGGQAGAEPNATGAEKAGQAGVEPAATSDESPTAAHTDVDSTEPSSGPEPRDTERPETAGAETGGPDPDETEAISDTALGNRDGLGDIGRADTTEVEFPELRATQRAADAETADLAATGAAEPEAGTTPESDAPTTGDAARESDTTTTGDAAPESDTTTTGDVARESDPTLEIDPARDSDPADKSDPADESDRARERDTATGNAELGDTITEANRRELTDTTLTDATAPTGTTASIAAVAEADDAKGAQPLGPLSEAAGALTTALQSLRAAITSATYPLAVPSAEAARTVGGSLVGQLDDYLIPRLARLDAPLLVVVGGSTGAGKSTLVNSFVRAAVSPAGVLRPTTRTPVLVCNPIDAQWFRRGELLPGLTRTAEATNDPHSLQIVVAPALMPGLAFLDAPDIDSVVDQNRALAAQLLAAADLWLFVTTAARYADAVPWDLLETAQFRGTVIALVLDRVPPEAAVEVTAHLAEMLAAHHLANAPLFVLPETEIDRQGLLPEPVTEPLRDWFDRLATDVAARATVVRQTLDGALAALVPVVGELAGAADEQVEAATVLQDRVGAAYRTARRTVENGVQDGRLLRGEVLARWQEFVGTGELMRTLEARVGRVRDRVVAVLTGRPAPGRQLQSAIEANLVTLIRGAAADAADQAYTGWLAHPAGSALLDPSLGRPSPDLPERAERLVRDWQRAVLELIRTEASGKRAVARGAAYAVNATGLLVMIGVFASTAFIPTGAEVAVAGGTTVAAQKVLEAIFGDQAIRTLATKAREDLLARVDALLDAEAARYGDRIAGAGIGTDPGQALRDAASRVERARAEAALTEGAPLALPEIKS</sequence>
<proteinExistence type="predicted"/>
<feature type="compositionally biased region" description="Acidic residues" evidence="1">
    <location>
        <begin position="16"/>
        <end position="25"/>
    </location>
</feature>
<dbReference type="CDD" id="cd00882">
    <property type="entry name" value="Ras_like_GTPase"/>
    <property type="match status" value="1"/>
</dbReference>
<feature type="region of interest" description="Disordered" evidence="1">
    <location>
        <begin position="1"/>
        <end position="337"/>
    </location>
</feature>
<organism evidence="2 3">
    <name type="scientific">Phytohabitans aurantiacus</name>
    <dbReference type="NCBI Taxonomy" id="3016789"/>
    <lineage>
        <taxon>Bacteria</taxon>
        <taxon>Bacillati</taxon>
        <taxon>Actinomycetota</taxon>
        <taxon>Actinomycetes</taxon>
        <taxon>Micromonosporales</taxon>
        <taxon>Micromonosporaceae</taxon>
    </lineage>
</organism>
<evidence type="ECO:0000313" key="2">
    <source>
        <dbReference type="EMBL" id="GLH95054.1"/>
    </source>
</evidence>
<feature type="compositionally biased region" description="Low complexity" evidence="1">
    <location>
        <begin position="221"/>
        <end position="238"/>
    </location>
</feature>
<evidence type="ECO:0008006" key="4">
    <source>
        <dbReference type="Google" id="ProtNLM"/>
    </source>
</evidence>
<feature type="compositionally biased region" description="Low complexity" evidence="1">
    <location>
        <begin position="328"/>
        <end position="337"/>
    </location>
</feature>
<keyword evidence="3" id="KW-1185">Reference proteome</keyword>
<reference evidence="2" key="1">
    <citation type="submission" date="2022-12" db="EMBL/GenBank/DDBJ databases">
        <title>New Phytohabitans aurantiacus sp. RD004123 nov., an actinomycete isolated from soil.</title>
        <authorList>
            <person name="Triningsih D.W."/>
            <person name="Harunari E."/>
            <person name="Igarashi Y."/>
        </authorList>
    </citation>
    <scope>NUCLEOTIDE SEQUENCE</scope>
    <source>
        <strain evidence="2">RD004123</strain>
    </source>
</reference>